<gene>
    <name evidence="5" type="ORF">F3D66_22640</name>
</gene>
<proteinExistence type="predicted"/>
<name>A0A5M5EBP1_BACOV</name>
<protein>
    <recommendedName>
        <fullName evidence="7">PQQ-binding-like beta-propeller repeat protein</fullName>
    </recommendedName>
</protein>
<reference evidence="5 6" key="1">
    <citation type="journal article" date="2019" name="Nat. Med.">
        <title>A library of human gut bacterial isolates paired with longitudinal multiomics data enables mechanistic microbiome research.</title>
        <authorList>
            <person name="Poyet M."/>
            <person name="Groussin M."/>
            <person name="Gibbons S.M."/>
            <person name="Avila-Pacheco J."/>
            <person name="Jiang X."/>
            <person name="Kearney S.M."/>
            <person name="Perrotta A.R."/>
            <person name="Berdy B."/>
            <person name="Zhao S."/>
            <person name="Lieberman T.D."/>
            <person name="Swanson P.K."/>
            <person name="Smith M."/>
            <person name="Roesemann S."/>
            <person name="Alexander J.E."/>
            <person name="Rich S.A."/>
            <person name="Livny J."/>
            <person name="Vlamakis H."/>
            <person name="Clish C."/>
            <person name="Bullock K."/>
            <person name="Deik A."/>
            <person name="Scott J."/>
            <person name="Pierce K.A."/>
            <person name="Xavier R.J."/>
            <person name="Alm E.J."/>
        </authorList>
    </citation>
    <scope>NUCLEOTIDE SEQUENCE [LARGE SCALE GENOMIC DNA]</scope>
    <source>
        <strain evidence="5 6">BIOML-A134</strain>
    </source>
</reference>
<evidence type="ECO:0000259" key="3">
    <source>
        <dbReference type="Pfam" id="PF25291"/>
    </source>
</evidence>
<evidence type="ECO:0000259" key="2">
    <source>
        <dbReference type="Pfam" id="PF25290"/>
    </source>
</evidence>
<evidence type="ECO:0000313" key="5">
    <source>
        <dbReference type="EMBL" id="KAA4091701.1"/>
    </source>
</evidence>
<dbReference type="InterPro" id="IPR057420">
    <property type="entry name" value="Beta-prop_CGLA"/>
</dbReference>
<feature type="chain" id="PRO_5030133019" description="PQQ-binding-like beta-propeller repeat protein" evidence="1">
    <location>
        <begin position="22"/>
        <end position="943"/>
    </location>
</feature>
<evidence type="ECO:0000313" key="6">
    <source>
        <dbReference type="Proteomes" id="UP000473905"/>
    </source>
</evidence>
<feature type="domain" description="Lambda-carrageenase C-terminal" evidence="3">
    <location>
        <begin position="861"/>
        <end position="937"/>
    </location>
</feature>
<dbReference type="EMBL" id="VWKB01000036">
    <property type="protein sequence ID" value="KAA4091701.1"/>
    <property type="molecule type" value="Genomic_DNA"/>
</dbReference>
<comment type="caution">
    <text evidence="5">The sequence shown here is derived from an EMBL/GenBank/DDBJ whole genome shotgun (WGS) entry which is preliminary data.</text>
</comment>
<dbReference type="AlphaFoldDB" id="A0A5M5EBP1"/>
<dbReference type="Pfam" id="PF25292">
    <property type="entry name" value="Beta-prop_CGLA"/>
    <property type="match status" value="1"/>
</dbReference>
<evidence type="ECO:0000259" key="4">
    <source>
        <dbReference type="Pfam" id="PF25292"/>
    </source>
</evidence>
<feature type="signal peptide" evidence="1">
    <location>
        <begin position="1"/>
        <end position="21"/>
    </location>
</feature>
<dbReference type="Proteomes" id="UP000473905">
    <property type="component" value="Unassembled WGS sequence"/>
</dbReference>
<accession>A0A5M5EBP1</accession>
<dbReference type="InterPro" id="IPR057421">
    <property type="entry name" value="CGLA_M"/>
</dbReference>
<dbReference type="RefSeq" id="WP_004320048.1">
    <property type="nucleotide sequence ID" value="NZ_DAWEDY010000076.1"/>
</dbReference>
<keyword evidence="1" id="KW-0732">Signal</keyword>
<evidence type="ECO:0008006" key="7">
    <source>
        <dbReference type="Google" id="ProtNLM"/>
    </source>
</evidence>
<dbReference type="Gene3D" id="2.130.10.10">
    <property type="entry name" value="YVTN repeat-like/Quinoprotein amine dehydrogenase"/>
    <property type="match status" value="1"/>
</dbReference>
<dbReference type="SUPFAM" id="SSF50998">
    <property type="entry name" value="Quinoprotein alcohol dehydrogenase-like"/>
    <property type="match status" value="1"/>
</dbReference>
<feature type="domain" description="Lambda-carrageenase beta-propeller" evidence="4">
    <location>
        <begin position="47"/>
        <end position="370"/>
    </location>
</feature>
<dbReference type="InterPro" id="IPR057422">
    <property type="entry name" value="CGLA_C"/>
</dbReference>
<dbReference type="Pfam" id="PF25290">
    <property type="entry name" value="CGLA_M"/>
    <property type="match status" value="1"/>
</dbReference>
<keyword evidence="6" id="KW-1185">Reference proteome</keyword>
<dbReference type="InterPro" id="IPR011047">
    <property type="entry name" value="Quinoprotein_ADH-like_sf"/>
</dbReference>
<organism evidence="5 6">
    <name type="scientific">Bacteroides ovatus</name>
    <dbReference type="NCBI Taxonomy" id="28116"/>
    <lineage>
        <taxon>Bacteria</taxon>
        <taxon>Pseudomonadati</taxon>
        <taxon>Bacteroidota</taxon>
        <taxon>Bacteroidia</taxon>
        <taxon>Bacteroidales</taxon>
        <taxon>Bacteroidaceae</taxon>
        <taxon>Bacteroides</taxon>
    </lineage>
</organism>
<dbReference type="Pfam" id="PF25291">
    <property type="entry name" value="CGLA_C"/>
    <property type="match status" value="1"/>
</dbReference>
<evidence type="ECO:0000256" key="1">
    <source>
        <dbReference type="SAM" id="SignalP"/>
    </source>
</evidence>
<sequence length="943" mass="106788">MRKKSFITALLVSVMPALVSAGNISSIDTKGNIVMKVRIAKRGNDNIIIGSDYNGVVLATDYKGNIMWRTDVGHGSMNHDLWCADIDSDGKQEIFAANASGRVVCLDLKGNIKWTFTPYDGVHRTPMYSVCVVKKENKPYVVCGDFSTDCYYLDAVTGKLVQKLSSRDYSKAKVFKIDKKFNSLHIANFLRPIPLDGENDLLLLHGSNNHMQSSGEFYVMEPLTDKVLSYVAKPLKQKGTVGDVRVADPDGDGTYEVLFGSSVLNGNEFGRIEFSDTYTHAKLFSYPIQQKNIGKVSYRVNQPFILYGKSGYDYGVLSSNAMVFFSSEGYSKQIKDKLLTTFAYNDMCQDDKGNIILASCQDGGSCIHIIDTGKSSWKYDYEDLMPEGNIQRIMDYTTEVRKQLKNFRKPEWQREPVCVTGFEGSKEPIFQELDDSKSLVLLGSPWNRGHNQESSWRLPLYEGNIYLNSRDRRNKYDRSAKEIVDYFTPSYDGVKGISTWAGHGNDPLYYSLDVLKEIASYGYEHDGKKTIYIYPEMNHTDKDFGFVMKNQVYPLVEFMGTIKSNVAFRAKNVFWQGQVYTKDWEPVVSGKYAAEVIPILEETTDKTQDLSIAGRMGLWTAGSVDGWGVRCSRDDPSFDRSRQFSSQKLSNHVLRKTVYSLACGAKYIHNTAESDNETLEYHASLAYELLAKEALYVPKRNEILSISPVHLSMYNPQESYLTEAEDHKWWIYFDKDREETQPKVFSHMNASWLGASLTPWDFSTYASGVTDRRQNSIPTYPNGMVLITPVQNKALREKNSVRGNLADNLHPFYKSIMKEYITDGVDYLSADGKQRFKADEFYKQIKKDIEEGAKKLPVLVKGEKTGWVVAQVSPTHLRLTLVDGGYLAPMDRKVKVTLNNLAVKKVSDILDGTSYSVKDSSFDVTVPCGMFRFIDIELQKPFM</sequence>
<dbReference type="InterPro" id="IPR015943">
    <property type="entry name" value="WD40/YVTN_repeat-like_dom_sf"/>
</dbReference>
<feature type="domain" description="Lambda-carrageenase middle" evidence="2">
    <location>
        <begin position="462"/>
        <end position="832"/>
    </location>
</feature>